<protein>
    <recommendedName>
        <fullName evidence="6">Integral to membrane</fullName>
    </recommendedName>
</protein>
<dbReference type="PANTHER" id="PTHR43615">
    <property type="entry name" value="PHOSPHOENOLPYRUVATE SYNTHASE-RELATED"/>
    <property type="match status" value="1"/>
</dbReference>
<evidence type="ECO:0000313" key="4">
    <source>
        <dbReference type="EMBL" id="KAK8756325.1"/>
    </source>
</evidence>
<dbReference type="GO" id="GO:0005524">
    <property type="term" value="F:ATP binding"/>
    <property type="evidence" value="ECO:0007669"/>
    <property type="project" value="InterPro"/>
</dbReference>
<dbReference type="InterPro" id="IPR051549">
    <property type="entry name" value="PEP_Utilizing_Enz"/>
</dbReference>
<sequence>MCRQYCLQYELILQFFLLLPDRSEQFGDLPCADDVTLPGLGYLLRYLLAVAHLTYRVRRKALRFVHTNAEKSDDIISSGAVCSPVEWTCECPQKRELLNKYEDSVLFYGVNSGGDKLVVSVRRLPNQLAELWLALYAPDGTTFTLPAALTLDRSAGSCFSAAGLRLHCLAPNRRWRVAYNGLLRKHSESGAAESEESEVHVKFGFIWSAGSHTLEQPAELVPQLLAESLAELPFWDMVREIDKLLAELDTYDQAGIMSGELTVAGKTREFSLWGYKVRTQGANLDGTYEQDHHFGFLENGDMYHLVHSDEYGRPSGVLYGSIYLPSSKMLPIDYALLRTGDLPDALSGRLHVGCGSVCLPVCVKYATPSLVFKSEDSSCEVDVAAVNLKCEDNAGSGFRITVRRRGRTVCHVADHFKHKIIQDHELPAVAPLVSDIQDAHSKVPDLTGGKGSSLAVLHSIATQLKTFSVPPGFIVTTRSYELFASCEGFRKLVKQIEVSRARNDSQAALKEVCNRVVAEIENMDMPAEVCKEIAECVSKFHADTRFAVRSSALGEDSEDMSAAGQMTTLLGLQNKENVVSGVVKCWASQFSFTNVNYKRQYGQPLDVPMAVVVQELVDASAAGVMFTCDPLTGSPAHITVTANYGLGESVVSASAEPDTFVLKRAGVERPFIESVQLGHKSVCTTSSESGGVMTVPVSSEKANSACISSEDVETLAFIGTQIEKTYTTPQDIEWAISDGKFFMLQCRPVTTFLRESDCEMIHEFDSGLRSEKEVLSKANMSEVFPGATSPLSLTYMRVALDGYSRPFGVRLMVAFGPDTSQYVSPWMPLHRYNYFMWFSDGHQKTGPDATGLDKSLMYSVMGRDVSEELAAGVKRKRPLDKKKLPLQLYNTAKMMLTVKQGLEKVAAETEALELSVNEEMTAEEIYDYIGRSLPHLREPTAHLLKSFACSSLYNLIILQILGRANGELNSEVFSELSKILLGGDVESADVPRMIQELGAALRESPEKERFLNMTVDEASEWLSKTENECGVKFREFIKKHGHRAVKEAAARAPQVEKKSTYAAWDLSKLPYKLSLLQRLILKFVIPRARISVAARETSKSAMVRVLHQLRLVSRELARRMVCEGRLPSPDLIFFLTYEEIGLLLRTRAPELVLKAQRRQKIHAVVDKDKYPALFIGVPKPVERFKKYIEGDFEIKGNPMSQGVAEGLARVVPTFEEAHLIQKGEILITTATDTGWTPYFPLLAGVVTEIGGPLSHGAVVAREYGLPCVVGIDGITTMLANGDYIQLDGNTGVLRKIAAPVTEED</sequence>
<dbReference type="InterPro" id="IPR013815">
    <property type="entry name" value="ATP_grasp_subdomain_1"/>
</dbReference>
<organism evidence="4 5">
    <name type="scientific">Amblyomma americanum</name>
    <name type="common">Lone star tick</name>
    <dbReference type="NCBI Taxonomy" id="6943"/>
    <lineage>
        <taxon>Eukaryota</taxon>
        <taxon>Metazoa</taxon>
        <taxon>Ecdysozoa</taxon>
        <taxon>Arthropoda</taxon>
        <taxon>Chelicerata</taxon>
        <taxon>Arachnida</taxon>
        <taxon>Acari</taxon>
        <taxon>Parasitiformes</taxon>
        <taxon>Ixodida</taxon>
        <taxon>Ixodoidea</taxon>
        <taxon>Ixodidae</taxon>
        <taxon>Amblyomminae</taxon>
        <taxon>Amblyomma</taxon>
    </lineage>
</organism>
<dbReference type="Pfam" id="PF00391">
    <property type="entry name" value="PEP-utilizers"/>
    <property type="match status" value="1"/>
</dbReference>
<dbReference type="Gene3D" id="3.50.30.10">
    <property type="entry name" value="Phosphohistidine domain"/>
    <property type="match status" value="1"/>
</dbReference>
<keyword evidence="5" id="KW-1185">Reference proteome</keyword>
<name>A0AAQ4D1I5_AMBAM</name>
<dbReference type="InterPro" id="IPR002192">
    <property type="entry name" value="PPDK_AMP/ATP-bd"/>
</dbReference>
<comment type="caution">
    <text evidence="4">The sequence shown here is derived from an EMBL/GenBank/DDBJ whole genome shotgun (WGS) entry which is preliminary data.</text>
</comment>
<dbReference type="Pfam" id="PF01326">
    <property type="entry name" value="PPDK_N"/>
    <property type="match status" value="1"/>
</dbReference>
<dbReference type="InterPro" id="IPR036637">
    <property type="entry name" value="Phosphohistidine_dom_sf"/>
</dbReference>
<evidence type="ECO:0000256" key="1">
    <source>
        <dbReference type="ARBA" id="ARBA00007837"/>
    </source>
</evidence>
<accession>A0AAQ4D1I5</accession>
<evidence type="ECO:0008006" key="6">
    <source>
        <dbReference type="Google" id="ProtNLM"/>
    </source>
</evidence>
<dbReference type="GO" id="GO:0016301">
    <property type="term" value="F:kinase activity"/>
    <property type="evidence" value="ECO:0007669"/>
    <property type="project" value="InterPro"/>
</dbReference>
<feature type="domain" description="PEP-utilising enzyme mobile" evidence="2">
    <location>
        <begin position="1220"/>
        <end position="1291"/>
    </location>
</feature>
<proteinExistence type="inferred from homology"/>
<dbReference type="Gene3D" id="3.30.470.20">
    <property type="entry name" value="ATP-grasp fold, B domain"/>
    <property type="match status" value="1"/>
</dbReference>
<dbReference type="InterPro" id="IPR008279">
    <property type="entry name" value="PEP-util_enz_mobile_dom"/>
</dbReference>
<evidence type="ECO:0000259" key="2">
    <source>
        <dbReference type="Pfam" id="PF00391"/>
    </source>
</evidence>
<dbReference type="EMBL" id="JARKHS020036324">
    <property type="protein sequence ID" value="KAK8756325.1"/>
    <property type="molecule type" value="Genomic_DNA"/>
</dbReference>
<dbReference type="Gene3D" id="3.30.1490.20">
    <property type="entry name" value="ATP-grasp fold, A domain"/>
    <property type="match status" value="1"/>
</dbReference>
<dbReference type="PANTHER" id="PTHR43615:SF1">
    <property type="entry name" value="PPDK_N DOMAIN-CONTAINING PROTEIN"/>
    <property type="match status" value="1"/>
</dbReference>
<evidence type="ECO:0000313" key="5">
    <source>
        <dbReference type="Proteomes" id="UP001321473"/>
    </source>
</evidence>
<gene>
    <name evidence="4" type="ORF">V5799_000981</name>
</gene>
<comment type="similarity">
    <text evidence="1">Belongs to the PEP-utilizing enzyme family.</text>
</comment>
<dbReference type="Proteomes" id="UP001321473">
    <property type="component" value="Unassembled WGS sequence"/>
</dbReference>
<dbReference type="SUPFAM" id="SSF52009">
    <property type="entry name" value="Phosphohistidine domain"/>
    <property type="match status" value="1"/>
</dbReference>
<reference evidence="4 5" key="1">
    <citation type="journal article" date="2023" name="Arcadia Sci">
        <title>De novo assembly of a long-read Amblyomma americanum tick genome.</title>
        <authorList>
            <person name="Chou S."/>
            <person name="Poskanzer K.E."/>
            <person name="Rollins M."/>
            <person name="Thuy-Boun P.S."/>
        </authorList>
    </citation>
    <scope>NUCLEOTIDE SEQUENCE [LARGE SCALE GENOMIC DNA]</scope>
    <source>
        <strain evidence="4">F_SG_1</strain>
        <tissue evidence="4">Salivary glands</tissue>
    </source>
</reference>
<feature type="domain" description="Pyruvate phosphate dikinase AMP/ATP-binding" evidence="3">
    <location>
        <begin position="446"/>
        <end position="758"/>
    </location>
</feature>
<evidence type="ECO:0000259" key="3">
    <source>
        <dbReference type="Pfam" id="PF01326"/>
    </source>
</evidence>
<dbReference type="SUPFAM" id="SSF56059">
    <property type="entry name" value="Glutathione synthetase ATP-binding domain-like"/>
    <property type="match status" value="1"/>
</dbReference>